<evidence type="ECO:0000313" key="10">
    <source>
        <dbReference type="EMBL" id="MBU2690886.1"/>
    </source>
</evidence>
<keyword evidence="6 9" id="KW-1133">Transmembrane helix</keyword>
<dbReference type="Pfam" id="PF02653">
    <property type="entry name" value="BPD_transp_2"/>
    <property type="match status" value="1"/>
</dbReference>
<sequence>MQILVNTLYAAALIILVAIGAQIVYSATRFFHFAHGAILPLAAYLTYSFSRLLGFPLAVSALLAIVLTGVVGAILELILFNPIRRRGASGLIMLLVSLGLYTVIINVLAAIFGDTILSFRTWPVQEGYSIWGARVTGLQITTLCIGFVGIVVTRLILHGTSIGIRIRALANDQSLARVVGIATRSTYSITMAWASCIGGIAGVLTAADLGATPHMGMRPLMYAVVAMIVGGNTLGGIVAGSLLLAGASQLSVVVLSARWQDAIVFLILIVFLCARPQGFVGKPLKRIAV</sequence>
<dbReference type="InterPro" id="IPR052157">
    <property type="entry name" value="BCAA_transport_permease"/>
</dbReference>
<evidence type="ECO:0000256" key="6">
    <source>
        <dbReference type="ARBA" id="ARBA00022989"/>
    </source>
</evidence>
<feature type="transmembrane region" description="Helical" evidence="9">
    <location>
        <begin position="6"/>
        <end position="25"/>
    </location>
</feature>
<evidence type="ECO:0000313" key="11">
    <source>
        <dbReference type="Proteomes" id="UP000777784"/>
    </source>
</evidence>
<comment type="caution">
    <text evidence="10">The sequence shown here is derived from an EMBL/GenBank/DDBJ whole genome shotgun (WGS) entry which is preliminary data.</text>
</comment>
<feature type="transmembrane region" description="Helical" evidence="9">
    <location>
        <begin position="91"/>
        <end position="113"/>
    </location>
</feature>
<accession>A0A948RVS8</accession>
<protein>
    <submittedName>
        <fullName evidence="10">Branched-chain amino acid ABC transporter permease</fullName>
    </submittedName>
</protein>
<keyword evidence="4 9" id="KW-0812">Transmembrane</keyword>
<proteinExistence type="inferred from homology"/>
<dbReference type="PANTHER" id="PTHR11795">
    <property type="entry name" value="BRANCHED-CHAIN AMINO ACID TRANSPORT SYSTEM PERMEASE PROTEIN LIVH"/>
    <property type="match status" value="1"/>
</dbReference>
<evidence type="ECO:0000256" key="7">
    <source>
        <dbReference type="ARBA" id="ARBA00023136"/>
    </source>
</evidence>
<evidence type="ECO:0000256" key="4">
    <source>
        <dbReference type="ARBA" id="ARBA00022692"/>
    </source>
</evidence>
<dbReference type="AlphaFoldDB" id="A0A948RVS8"/>
<keyword evidence="3" id="KW-1003">Cell membrane</keyword>
<dbReference type="GO" id="GO:0022857">
    <property type="term" value="F:transmembrane transporter activity"/>
    <property type="evidence" value="ECO:0007669"/>
    <property type="project" value="InterPro"/>
</dbReference>
<feature type="transmembrane region" description="Helical" evidence="9">
    <location>
        <begin position="55"/>
        <end position="79"/>
    </location>
</feature>
<evidence type="ECO:0000256" key="5">
    <source>
        <dbReference type="ARBA" id="ARBA00022970"/>
    </source>
</evidence>
<dbReference type="PANTHER" id="PTHR11795:SF445">
    <property type="entry name" value="AMINO ACID ABC TRANSPORTER PERMEASE PROTEIN"/>
    <property type="match status" value="1"/>
</dbReference>
<evidence type="ECO:0000256" key="9">
    <source>
        <dbReference type="SAM" id="Phobius"/>
    </source>
</evidence>
<keyword evidence="5" id="KW-0029">Amino-acid transport</keyword>
<gene>
    <name evidence="10" type="ORF">KJ970_08135</name>
</gene>
<evidence type="ECO:0000256" key="3">
    <source>
        <dbReference type="ARBA" id="ARBA00022475"/>
    </source>
</evidence>
<dbReference type="InterPro" id="IPR001851">
    <property type="entry name" value="ABC_transp_permease"/>
</dbReference>
<evidence type="ECO:0000256" key="1">
    <source>
        <dbReference type="ARBA" id="ARBA00004651"/>
    </source>
</evidence>
<name>A0A948RVS8_UNCEI</name>
<dbReference type="GO" id="GO:0006865">
    <property type="term" value="P:amino acid transport"/>
    <property type="evidence" value="ECO:0007669"/>
    <property type="project" value="UniProtKB-KW"/>
</dbReference>
<feature type="transmembrane region" description="Helical" evidence="9">
    <location>
        <begin position="220"/>
        <end position="245"/>
    </location>
</feature>
<dbReference type="CDD" id="cd06582">
    <property type="entry name" value="TM_PBP1_LivH_like"/>
    <property type="match status" value="1"/>
</dbReference>
<evidence type="ECO:0000256" key="8">
    <source>
        <dbReference type="ARBA" id="ARBA00037998"/>
    </source>
</evidence>
<organism evidence="10 11">
    <name type="scientific">Eiseniibacteriota bacterium</name>
    <dbReference type="NCBI Taxonomy" id="2212470"/>
    <lineage>
        <taxon>Bacteria</taxon>
        <taxon>Candidatus Eiseniibacteriota</taxon>
    </lineage>
</organism>
<evidence type="ECO:0000256" key="2">
    <source>
        <dbReference type="ARBA" id="ARBA00022448"/>
    </source>
</evidence>
<comment type="similarity">
    <text evidence="8">Belongs to the binding-protein-dependent transport system permease family. LivHM subfamily.</text>
</comment>
<dbReference type="EMBL" id="JAHJDP010000040">
    <property type="protein sequence ID" value="MBU2690886.1"/>
    <property type="molecule type" value="Genomic_DNA"/>
</dbReference>
<dbReference type="GO" id="GO:0005886">
    <property type="term" value="C:plasma membrane"/>
    <property type="evidence" value="ECO:0007669"/>
    <property type="project" value="UniProtKB-SubCell"/>
</dbReference>
<reference evidence="10" key="1">
    <citation type="submission" date="2021-05" db="EMBL/GenBank/DDBJ databases">
        <title>Energy efficiency and biological interactions define the core microbiome of deep oligotrophic groundwater.</title>
        <authorList>
            <person name="Mehrshad M."/>
            <person name="Lopez-Fernandez M."/>
            <person name="Bell E."/>
            <person name="Bernier-Latmani R."/>
            <person name="Bertilsson S."/>
            <person name="Dopson M."/>
        </authorList>
    </citation>
    <scope>NUCLEOTIDE SEQUENCE</scope>
    <source>
        <strain evidence="10">Modern_marine.mb.64</strain>
    </source>
</reference>
<feature type="transmembrane region" description="Helical" evidence="9">
    <location>
        <begin position="257"/>
        <end position="274"/>
    </location>
</feature>
<feature type="transmembrane region" description="Helical" evidence="9">
    <location>
        <begin position="133"/>
        <end position="157"/>
    </location>
</feature>
<dbReference type="Proteomes" id="UP000777784">
    <property type="component" value="Unassembled WGS sequence"/>
</dbReference>
<keyword evidence="7 9" id="KW-0472">Membrane</keyword>
<comment type="subcellular location">
    <subcellularLocation>
        <location evidence="1">Cell membrane</location>
        <topology evidence="1">Multi-pass membrane protein</topology>
    </subcellularLocation>
</comment>
<keyword evidence="2" id="KW-0813">Transport</keyword>